<feature type="transmembrane region" description="Helical" evidence="1">
    <location>
        <begin position="242"/>
        <end position="263"/>
    </location>
</feature>
<evidence type="ECO:0000256" key="1">
    <source>
        <dbReference type="SAM" id="Phobius"/>
    </source>
</evidence>
<dbReference type="Pfam" id="PF20163">
    <property type="entry name" value="DUF6536"/>
    <property type="match status" value="1"/>
</dbReference>
<evidence type="ECO:0000259" key="2">
    <source>
        <dbReference type="Pfam" id="PF20163"/>
    </source>
</evidence>
<name>A0AAJ0BCP4_9PEZI</name>
<proteinExistence type="predicted"/>
<keyword evidence="1" id="KW-0472">Membrane</keyword>
<keyword evidence="4" id="KW-1185">Reference proteome</keyword>
<feature type="domain" description="DUF6536" evidence="2">
    <location>
        <begin position="191"/>
        <end position="342"/>
    </location>
</feature>
<feature type="transmembrane region" description="Helical" evidence="1">
    <location>
        <begin position="546"/>
        <end position="570"/>
    </location>
</feature>
<feature type="transmembrane region" description="Helical" evidence="1">
    <location>
        <begin position="189"/>
        <end position="217"/>
    </location>
</feature>
<dbReference type="Proteomes" id="UP001239445">
    <property type="component" value="Unassembled WGS sequence"/>
</dbReference>
<protein>
    <recommendedName>
        <fullName evidence="2">DUF6536 domain-containing protein</fullName>
    </recommendedName>
</protein>
<keyword evidence="1" id="KW-1133">Transmembrane helix</keyword>
<dbReference type="AlphaFoldDB" id="A0AAJ0BCP4"/>
<evidence type="ECO:0000313" key="4">
    <source>
        <dbReference type="Proteomes" id="UP001239445"/>
    </source>
</evidence>
<evidence type="ECO:0000313" key="3">
    <source>
        <dbReference type="EMBL" id="KAK1754819.1"/>
    </source>
</evidence>
<dbReference type="PANTHER" id="PTHR35395">
    <property type="entry name" value="DUF6536 DOMAIN-CONTAINING PROTEIN"/>
    <property type="match status" value="1"/>
</dbReference>
<accession>A0AAJ0BCP4</accession>
<keyword evidence="1" id="KW-0812">Transmembrane</keyword>
<feature type="transmembrane region" description="Helical" evidence="1">
    <location>
        <begin position="665"/>
        <end position="687"/>
    </location>
</feature>
<feature type="transmembrane region" description="Helical" evidence="1">
    <location>
        <begin position="461"/>
        <end position="481"/>
    </location>
</feature>
<feature type="transmembrane region" description="Helical" evidence="1">
    <location>
        <begin position="597"/>
        <end position="621"/>
    </location>
</feature>
<dbReference type="InterPro" id="IPR046623">
    <property type="entry name" value="DUF6536"/>
</dbReference>
<feature type="transmembrane region" description="Helical" evidence="1">
    <location>
        <begin position="707"/>
        <end position="735"/>
    </location>
</feature>
<feature type="transmembrane region" description="Helical" evidence="1">
    <location>
        <begin position="302"/>
        <end position="322"/>
    </location>
</feature>
<dbReference type="PANTHER" id="PTHR35395:SF1">
    <property type="entry name" value="DUF6536 DOMAIN-CONTAINING PROTEIN"/>
    <property type="match status" value="1"/>
</dbReference>
<reference evidence="3" key="1">
    <citation type="submission" date="2023-06" db="EMBL/GenBank/DDBJ databases">
        <title>Genome-scale phylogeny and comparative genomics of the fungal order Sordariales.</title>
        <authorList>
            <consortium name="Lawrence Berkeley National Laboratory"/>
            <person name="Hensen N."/>
            <person name="Bonometti L."/>
            <person name="Westerberg I."/>
            <person name="Brannstrom I.O."/>
            <person name="Guillou S."/>
            <person name="Cros-Aarteil S."/>
            <person name="Calhoun S."/>
            <person name="Haridas S."/>
            <person name="Kuo A."/>
            <person name="Mondo S."/>
            <person name="Pangilinan J."/>
            <person name="Riley R."/>
            <person name="Labutti K."/>
            <person name="Andreopoulos B."/>
            <person name="Lipzen A."/>
            <person name="Chen C."/>
            <person name="Yanf M."/>
            <person name="Daum C."/>
            <person name="Ng V."/>
            <person name="Clum A."/>
            <person name="Steindorff A."/>
            <person name="Ohm R."/>
            <person name="Martin F."/>
            <person name="Silar P."/>
            <person name="Natvig D."/>
            <person name="Lalanne C."/>
            <person name="Gautier V."/>
            <person name="Ament-Velasquez S.L."/>
            <person name="Kruys A."/>
            <person name="Hutchinson M.I."/>
            <person name="Powell A.J."/>
            <person name="Barry K."/>
            <person name="Miller A.N."/>
            <person name="Grigoriev I.V."/>
            <person name="Debuchy R."/>
            <person name="Gladieux P."/>
            <person name="Thoren M.H."/>
            <person name="Johannesson H."/>
        </authorList>
    </citation>
    <scope>NUCLEOTIDE SEQUENCE</scope>
    <source>
        <strain evidence="3">PSN4</strain>
    </source>
</reference>
<dbReference type="EMBL" id="MU839835">
    <property type="protein sequence ID" value="KAK1754819.1"/>
    <property type="molecule type" value="Genomic_DNA"/>
</dbReference>
<gene>
    <name evidence="3" type="ORF">QBC47DRAFT_226724</name>
</gene>
<organism evidence="3 4">
    <name type="scientific">Echria macrotheca</name>
    <dbReference type="NCBI Taxonomy" id="438768"/>
    <lineage>
        <taxon>Eukaryota</taxon>
        <taxon>Fungi</taxon>
        <taxon>Dikarya</taxon>
        <taxon>Ascomycota</taxon>
        <taxon>Pezizomycotina</taxon>
        <taxon>Sordariomycetes</taxon>
        <taxon>Sordariomycetidae</taxon>
        <taxon>Sordariales</taxon>
        <taxon>Schizotheciaceae</taxon>
        <taxon>Echria</taxon>
    </lineage>
</organism>
<comment type="caution">
    <text evidence="3">The sequence shown here is derived from an EMBL/GenBank/DDBJ whole genome shotgun (WGS) entry which is preliminary data.</text>
</comment>
<sequence length="815" mass="87507">MEIVIPPRAQHGPSTFRYTWDENGEVQQVTRVLDEGAIQPQRRPQRGRQTVQWPFQSVVSETEVSSDTAASAPIRPVTWQPKRLRDVDETSIEQDLIPDYVRNYIRGETPESVARRKRNGGKLGERGVDIAHQHRPHQSRAAEFEGFRDLNGTTSRLESSNGWSGDEEQRHILSGSGEKGKRGWRRLAVGWRAGVAINALLAFIILVVGVICLTVAVSRGSVAAGQSVIFTGSCTKASAINWGLQATINVLVVVLLAGANYVFQVLSSPTRTEVAVAHFRRQWLDIGIPSFRNLAHIQSTRTALAVGILFTAAFTQIIYNAVVFTSQTALDYKLVVASEAFLSGAAFSNDTSSNSGMLSRIDILSLQQQAIRGELANLTTTQFLQEFSGAFSSSFNAALLITNSNSPTNSLVQTSSASSSLSRYGASDGVANLALDRSAIRYCLAQRAGQQACEVSVNGPLLGAVALLNLISVVIIAAVLFKSSFEPLATLGDAIASFLREPDMSTRGCCLLSKTDVWQGRWGLDAAKYWLPRNHYWFRSPSLPRWMLAIFVWACLAGPTAAALAIALLADPTTRLSPFGVASPYTVVALPASTPDAAAALIAALPQILLFVLYLVTNALLSTYYLSHESSLFAVGSPRPLRVSADPEGTQLTSLYLTLPRPISWALLVVFAGLGFLLSQTFFVVGIRLSDLSISATTPQRTEITAVALGLSGLASLLLLGLLVVLGIAVVALGFRRAPPAALVNGRPVGNPMALPSGSCSAVISARCHARAGERGLWRRNVVWGTVSEGVGMDVSHCTFTAGMASQVDVSRNYA</sequence>